<keyword evidence="8" id="KW-1185">Reference proteome</keyword>
<dbReference type="SUPFAM" id="SSF103473">
    <property type="entry name" value="MFS general substrate transporter"/>
    <property type="match status" value="1"/>
</dbReference>
<evidence type="ECO:0000256" key="2">
    <source>
        <dbReference type="ARBA" id="ARBA00022692"/>
    </source>
</evidence>
<feature type="transmembrane region" description="Helical" evidence="6">
    <location>
        <begin position="106"/>
        <end position="126"/>
    </location>
</feature>
<keyword evidence="3 6" id="KW-1133">Transmembrane helix</keyword>
<dbReference type="AlphaFoldDB" id="A0A9Q1FMB0"/>
<protein>
    <recommendedName>
        <fullName evidence="9">Major facilitator superfamily (MFS) profile domain-containing protein</fullName>
    </recommendedName>
</protein>
<feature type="region of interest" description="Disordered" evidence="5">
    <location>
        <begin position="141"/>
        <end position="168"/>
    </location>
</feature>
<evidence type="ECO:0000256" key="4">
    <source>
        <dbReference type="ARBA" id="ARBA00023136"/>
    </source>
</evidence>
<evidence type="ECO:0000256" key="1">
    <source>
        <dbReference type="ARBA" id="ARBA00004141"/>
    </source>
</evidence>
<dbReference type="OrthoDB" id="8930337at2759"/>
<proteinExistence type="predicted"/>
<accession>A0A9Q1FMB0</accession>
<dbReference type="GO" id="GO:0022857">
    <property type="term" value="F:transmembrane transporter activity"/>
    <property type="evidence" value="ECO:0007669"/>
    <property type="project" value="InterPro"/>
</dbReference>
<dbReference type="PANTHER" id="PTHR24064">
    <property type="entry name" value="SOLUTE CARRIER FAMILY 22 MEMBER"/>
    <property type="match status" value="1"/>
</dbReference>
<feature type="transmembrane region" description="Helical" evidence="6">
    <location>
        <begin position="6"/>
        <end position="24"/>
    </location>
</feature>
<comment type="caution">
    <text evidence="7">The sequence shown here is derived from an EMBL/GenBank/DDBJ whole genome shotgun (WGS) entry which is preliminary data.</text>
</comment>
<comment type="subcellular location">
    <subcellularLocation>
        <location evidence="1">Membrane</location>
        <topology evidence="1">Multi-pass membrane protein</topology>
    </subcellularLocation>
</comment>
<sequence length="168" mass="17886">MNRATATIFFIGVMIGAAVFGVLSDRFGRKSMLLVAYLSSITFGLASIAVLGKATSEASVTTAYLYTTELYPTVVRQNGMGYTAVMARLGVSIAPLIALLEDVWKLLPELIFCTMAIISGLVACLLPETKNVRLPETIEDIEQSGSRSNSRRDATLKPLTSGGDESGG</sequence>
<keyword evidence="2 6" id="KW-0812">Transmembrane</keyword>
<name>A0A9Q1FMB0_SYNKA</name>
<evidence type="ECO:0008006" key="9">
    <source>
        <dbReference type="Google" id="ProtNLM"/>
    </source>
</evidence>
<dbReference type="Pfam" id="PF07690">
    <property type="entry name" value="MFS_1"/>
    <property type="match status" value="1"/>
</dbReference>
<keyword evidence="4 6" id="KW-0472">Membrane</keyword>
<feature type="transmembrane region" description="Helical" evidence="6">
    <location>
        <begin position="31"/>
        <end position="51"/>
    </location>
</feature>
<dbReference type="Gene3D" id="1.20.1250.20">
    <property type="entry name" value="MFS general substrate transporter like domains"/>
    <property type="match status" value="2"/>
</dbReference>
<dbReference type="InterPro" id="IPR036259">
    <property type="entry name" value="MFS_trans_sf"/>
</dbReference>
<evidence type="ECO:0000256" key="6">
    <source>
        <dbReference type="SAM" id="Phobius"/>
    </source>
</evidence>
<dbReference type="EMBL" id="JAINUF010000005">
    <property type="protein sequence ID" value="KAJ8361579.1"/>
    <property type="molecule type" value="Genomic_DNA"/>
</dbReference>
<dbReference type="InterPro" id="IPR011701">
    <property type="entry name" value="MFS"/>
</dbReference>
<evidence type="ECO:0000256" key="3">
    <source>
        <dbReference type="ARBA" id="ARBA00022989"/>
    </source>
</evidence>
<evidence type="ECO:0000313" key="7">
    <source>
        <dbReference type="EMBL" id="KAJ8361579.1"/>
    </source>
</evidence>
<dbReference type="Proteomes" id="UP001152622">
    <property type="component" value="Chromosome 5"/>
</dbReference>
<dbReference type="GO" id="GO:0016020">
    <property type="term" value="C:membrane"/>
    <property type="evidence" value="ECO:0007669"/>
    <property type="project" value="UniProtKB-SubCell"/>
</dbReference>
<gene>
    <name evidence="7" type="ORF">SKAU_G00181040</name>
</gene>
<evidence type="ECO:0000313" key="8">
    <source>
        <dbReference type="Proteomes" id="UP001152622"/>
    </source>
</evidence>
<evidence type="ECO:0000256" key="5">
    <source>
        <dbReference type="SAM" id="MobiDB-lite"/>
    </source>
</evidence>
<organism evidence="7 8">
    <name type="scientific">Synaphobranchus kaupii</name>
    <name type="common">Kaup's arrowtooth eel</name>
    <dbReference type="NCBI Taxonomy" id="118154"/>
    <lineage>
        <taxon>Eukaryota</taxon>
        <taxon>Metazoa</taxon>
        <taxon>Chordata</taxon>
        <taxon>Craniata</taxon>
        <taxon>Vertebrata</taxon>
        <taxon>Euteleostomi</taxon>
        <taxon>Actinopterygii</taxon>
        <taxon>Neopterygii</taxon>
        <taxon>Teleostei</taxon>
        <taxon>Anguilliformes</taxon>
        <taxon>Synaphobranchidae</taxon>
        <taxon>Synaphobranchus</taxon>
    </lineage>
</organism>
<reference evidence="7" key="1">
    <citation type="journal article" date="2023" name="Science">
        <title>Genome structures resolve the early diversification of teleost fishes.</title>
        <authorList>
            <person name="Parey E."/>
            <person name="Louis A."/>
            <person name="Montfort J."/>
            <person name="Bouchez O."/>
            <person name="Roques C."/>
            <person name="Iampietro C."/>
            <person name="Lluch J."/>
            <person name="Castinel A."/>
            <person name="Donnadieu C."/>
            <person name="Desvignes T."/>
            <person name="Floi Bucao C."/>
            <person name="Jouanno E."/>
            <person name="Wen M."/>
            <person name="Mejri S."/>
            <person name="Dirks R."/>
            <person name="Jansen H."/>
            <person name="Henkel C."/>
            <person name="Chen W.J."/>
            <person name="Zahm M."/>
            <person name="Cabau C."/>
            <person name="Klopp C."/>
            <person name="Thompson A.W."/>
            <person name="Robinson-Rechavi M."/>
            <person name="Braasch I."/>
            <person name="Lecointre G."/>
            <person name="Bobe J."/>
            <person name="Postlethwait J.H."/>
            <person name="Berthelot C."/>
            <person name="Roest Crollius H."/>
            <person name="Guiguen Y."/>
        </authorList>
    </citation>
    <scope>NUCLEOTIDE SEQUENCE</scope>
    <source>
        <strain evidence="7">WJC10195</strain>
    </source>
</reference>